<dbReference type="AlphaFoldDB" id="A0A6M6E6Z8"/>
<reference evidence="1 2" key="1">
    <citation type="submission" date="2019-10" db="EMBL/GenBank/DDBJ databases">
        <title>Complete genome sequences for adaption low water activity.</title>
        <authorList>
            <person name="Zhao L."/>
            <person name="Zhong J."/>
        </authorList>
    </citation>
    <scope>NUCLEOTIDE SEQUENCE [LARGE SCALE GENOMIC DNA]</scope>
    <source>
        <strain evidence="1 2">FDU301</strain>
        <plasmid evidence="2">pfdu301a</plasmid>
    </source>
</reference>
<accession>A0A6M6E6Z8</accession>
<organism evidence="1 2">
    <name type="scientific">Priestia megaterium</name>
    <name type="common">Bacillus megaterium</name>
    <dbReference type="NCBI Taxonomy" id="1404"/>
    <lineage>
        <taxon>Bacteria</taxon>
        <taxon>Bacillati</taxon>
        <taxon>Bacillota</taxon>
        <taxon>Bacilli</taxon>
        <taxon>Bacillales</taxon>
        <taxon>Bacillaceae</taxon>
        <taxon>Priestia</taxon>
    </lineage>
</organism>
<gene>
    <name evidence="1" type="ORF">FDZ14_33040</name>
</gene>
<dbReference type="RefSeq" id="WP_171778919.1">
    <property type="nucleotide sequence ID" value="NZ_CP045273.1"/>
</dbReference>
<keyword evidence="1" id="KW-0614">Plasmid</keyword>
<protein>
    <submittedName>
        <fullName evidence="1">Uncharacterized protein</fullName>
    </submittedName>
</protein>
<name>A0A6M6E6Z8_PRIMG</name>
<sequence length="193" mass="22589">MTANIDVMKSVIKRIENEVEIITVSEWEKDLEEFIKHSLSGEMKIDDLMDYIGTIEFDISWNYESLFKEIKTDFADIYATIDFKYSVNNGVTYLAQSEADVLVNYTDIESVFTAIEELLPEELYSLEMQWTFWDEGNRKKFIEGRLLRASQLQVNKFIENIADPIIFKEEENKLKESILSIAKEQLSIVEINK</sequence>
<geneLocation type="plasmid" evidence="2">
    <name>pfdu301a</name>
</geneLocation>
<evidence type="ECO:0000313" key="2">
    <source>
        <dbReference type="Proteomes" id="UP000501076"/>
    </source>
</evidence>
<dbReference type="EMBL" id="CP045273">
    <property type="protein sequence ID" value="QJX80919.1"/>
    <property type="molecule type" value="Genomic_DNA"/>
</dbReference>
<dbReference type="Proteomes" id="UP000501076">
    <property type="component" value="Plasmid pFDU301A"/>
</dbReference>
<evidence type="ECO:0000313" key="1">
    <source>
        <dbReference type="EMBL" id="QJX80919.1"/>
    </source>
</evidence>
<proteinExistence type="predicted"/>